<dbReference type="AlphaFoldDB" id="A0A166A690"/>
<accession>A0A166A690</accession>
<dbReference type="Proteomes" id="UP000076798">
    <property type="component" value="Unassembled WGS sequence"/>
</dbReference>
<evidence type="ECO:0000313" key="2">
    <source>
        <dbReference type="Proteomes" id="UP000076798"/>
    </source>
</evidence>
<protein>
    <submittedName>
        <fullName evidence="1">Uncharacterized protein</fullName>
    </submittedName>
</protein>
<dbReference type="EMBL" id="KV428156">
    <property type="protein sequence ID" value="KZT35003.1"/>
    <property type="molecule type" value="Genomic_DNA"/>
</dbReference>
<keyword evidence="2" id="KW-1185">Reference proteome</keyword>
<gene>
    <name evidence="1" type="ORF">SISSUDRAFT_1025893</name>
</gene>
<evidence type="ECO:0000313" key="1">
    <source>
        <dbReference type="EMBL" id="KZT35003.1"/>
    </source>
</evidence>
<name>A0A166A690_9AGAM</name>
<sequence length="272" mass="30416">MQGLLTMLTKFIQAGHVQADVLEGKTARLVRAMEALIPKATILTQARSIREASAASQGAVSNEPIDVDKLDEHALPVRDSASNSAKGKAPARTRRIYLECPGLRILFGPGQNPYTTYAWAMHVHHETPWDPMMIRDEMFVRSWNCNDIVPDNHEACIPCEALVRNNVLRNMLKRMKEGIHENSPHHYQPIAGLLGIIHIKSARINVLRLLKLNDNRALLHRQRQIEDSKRFVLAVASGKVTRISALVRTAVKRGSSVRAMVVSMEKAAVDLY</sequence>
<reference evidence="1 2" key="1">
    <citation type="journal article" date="2016" name="Mol. Biol. Evol.">
        <title>Comparative Genomics of Early-Diverging Mushroom-Forming Fungi Provides Insights into the Origins of Lignocellulose Decay Capabilities.</title>
        <authorList>
            <person name="Nagy L.G."/>
            <person name="Riley R."/>
            <person name="Tritt A."/>
            <person name="Adam C."/>
            <person name="Daum C."/>
            <person name="Floudas D."/>
            <person name="Sun H."/>
            <person name="Yadav J.S."/>
            <person name="Pangilinan J."/>
            <person name="Larsson K.H."/>
            <person name="Matsuura K."/>
            <person name="Barry K."/>
            <person name="Labutti K."/>
            <person name="Kuo R."/>
            <person name="Ohm R.A."/>
            <person name="Bhattacharya S.S."/>
            <person name="Shirouzu T."/>
            <person name="Yoshinaga Y."/>
            <person name="Martin F.M."/>
            <person name="Grigoriev I.V."/>
            <person name="Hibbett D.S."/>
        </authorList>
    </citation>
    <scope>NUCLEOTIDE SEQUENCE [LARGE SCALE GENOMIC DNA]</scope>
    <source>
        <strain evidence="1 2">HHB10207 ss-3</strain>
    </source>
</reference>
<organism evidence="1 2">
    <name type="scientific">Sistotremastrum suecicum HHB10207 ss-3</name>
    <dbReference type="NCBI Taxonomy" id="1314776"/>
    <lineage>
        <taxon>Eukaryota</taxon>
        <taxon>Fungi</taxon>
        <taxon>Dikarya</taxon>
        <taxon>Basidiomycota</taxon>
        <taxon>Agaricomycotina</taxon>
        <taxon>Agaricomycetes</taxon>
        <taxon>Sistotremastrales</taxon>
        <taxon>Sistotremastraceae</taxon>
        <taxon>Sistotremastrum</taxon>
    </lineage>
</organism>
<dbReference type="OrthoDB" id="3235983at2759"/>
<proteinExistence type="predicted"/>